<dbReference type="RefSeq" id="WP_066242011.1">
    <property type="nucleotide sequence ID" value="NZ_LSGP01000017.1"/>
</dbReference>
<dbReference type="Gene3D" id="3.20.20.140">
    <property type="entry name" value="Metal-dependent hydrolases"/>
    <property type="match status" value="1"/>
</dbReference>
<organism evidence="2 3">
    <name type="scientific">Anaerosporomusa subterranea</name>
    <dbReference type="NCBI Taxonomy" id="1794912"/>
    <lineage>
        <taxon>Bacteria</taxon>
        <taxon>Bacillati</taxon>
        <taxon>Bacillota</taxon>
        <taxon>Negativicutes</taxon>
        <taxon>Acetonemataceae</taxon>
        <taxon>Anaerosporomusa</taxon>
    </lineage>
</organism>
<dbReference type="GO" id="GO:0016810">
    <property type="term" value="F:hydrolase activity, acting on carbon-nitrogen (but not peptide) bonds"/>
    <property type="evidence" value="ECO:0007669"/>
    <property type="project" value="InterPro"/>
</dbReference>
<reference evidence="2 3" key="1">
    <citation type="submission" date="2016-02" db="EMBL/GenBank/DDBJ databases">
        <title>Anaerosporomusa subterraneum gen. nov., sp. nov., a spore-forming obligate anaerobe isolated from saprolite.</title>
        <authorList>
            <person name="Choi J.K."/>
            <person name="Shah M."/>
            <person name="Yee N."/>
        </authorList>
    </citation>
    <scope>NUCLEOTIDE SEQUENCE [LARGE SCALE GENOMIC DNA]</scope>
    <source>
        <strain evidence="2 3">RU4</strain>
    </source>
</reference>
<gene>
    <name evidence="2" type="ORF">AXX12_08565</name>
</gene>
<evidence type="ECO:0000259" key="1">
    <source>
        <dbReference type="Pfam" id="PF07969"/>
    </source>
</evidence>
<dbReference type="InterPro" id="IPR011059">
    <property type="entry name" value="Metal-dep_hydrolase_composite"/>
</dbReference>
<dbReference type="AlphaFoldDB" id="A0A154BRI3"/>
<sequence length="576" mass="63627">MDIYIKAGEKVAGNLIADIVLKNGFVYTADAGDSVHEATAILGDRILFVGSNDAVQRYIGPATKLIDLGGKLVIPGMIDSHIHPPGLSLLELYEVKLFDSSTFEGYLDAVREFLLQNPDTKLVYGRGWSWGILQGEELNRGPRKEYLDGISTAIPIVLRANDGHTLWVNSKALEVNCVTVETDVPHGGVIERDPISGELWGTLKEAAMGLIALPEYSIEQYVAAMLNFQHKMHRYGITGILTMGSLTFKNIFAACEAMRQQGKLRLRVRGAVSITPNEDVKAQLAAIAELREQYAAPQLKLITAKFFTDGVVEGGTSHLLAPYTSACGKGDNHYGEFLWDEEKLQQAFTLANTDGLQIHVHSTGDASTKKVLDALEYAGTAAPVGDYRNTITHLQLVDNQDIHRFKDLKVIASVQPYWQFKGPKWWRQVDYQFLGERAERQFPLGSFFKSGITVASSSDYPATVEAYPLRAIEIGVTRNLDNGPLFGVEDITDIDDERYLLNKNERATVTGMVKSFTINGAYMLFMENETGSIEPGKLADLVVLDQNILAINPLDIDKTKVMLTIFGGEVVYENKN</sequence>
<dbReference type="Gene3D" id="3.10.310.70">
    <property type="match status" value="1"/>
</dbReference>
<name>A0A154BRI3_ANASB</name>
<dbReference type="Pfam" id="PF07969">
    <property type="entry name" value="Amidohydro_3"/>
    <property type="match status" value="1"/>
</dbReference>
<comment type="caution">
    <text evidence="2">The sequence shown here is derived from an EMBL/GenBank/DDBJ whole genome shotgun (WGS) entry which is preliminary data.</text>
</comment>
<dbReference type="InterPro" id="IPR033932">
    <property type="entry name" value="YtcJ-like"/>
</dbReference>
<keyword evidence="2" id="KW-0378">Hydrolase</keyword>
<protein>
    <submittedName>
        <fullName evidence="2">Amidohydrolase</fullName>
    </submittedName>
</protein>
<keyword evidence="3" id="KW-1185">Reference proteome</keyword>
<evidence type="ECO:0000313" key="2">
    <source>
        <dbReference type="EMBL" id="KYZ76475.1"/>
    </source>
</evidence>
<dbReference type="EMBL" id="LSGP01000017">
    <property type="protein sequence ID" value="KYZ76475.1"/>
    <property type="molecule type" value="Genomic_DNA"/>
</dbReference>
<dbReference type="CDD" id="cd01300">
    <property type="entry name" value="YtcJ_like"/>
    <property type="match status" value="1"/>
</dbReference>
<dbReference type="InterPro" id="IPR032466">
    <property type="entry name" value="Metal_Hydrolase"/>
</dbReference>
<feature type="domain" description="Amidohydrolase 3" evidence="1">
    <location>
        <begin position="65"/>
        <end position="572"/>
    </location>
</feature>
<dbReference type="SUPFAM" id="SSF51556">
    <property type="entry name" value="Metallo-dependent hydrolases"/>
    <property type="match status" value="1"/>
</dbReference>
<evidence type="ECO:0000313" key="3">
    <source>
        <dbReference type="Proteomes" id="UP000076268"/>
    </source>
</evidence>
<dbReference type="SUPFAM" id="SSF51338">
    <property type="entry name" value="Composite domain of metallo-dependent hydrolases"/>
    <property type="match status" value="1"/>
</dbReference>
<accession>A0A154BRI3</accession>
<proteinExistence type="predicted"/>
<dbReference type="PANTHER" id="PTHR22642">
    <property type="entry name" value="IMIDAZOLONEPROPIONASE"/>
    <property type="match status" value="1"/>
</dbReference>
<dbReference type="Proteomes" id="UP000076268">
    <property type="component" value="Unassembled WGS sequence"/>
</dbReference>
<dbReference type="Gene3D" id="2.30.40.10">
    <property type="entry name" value="Urease, subunit C, domain 1"/>
    <property type="match status" value="1"/>
</dbReference>
<dbReference type="PANTHER" id="PTHR22642:SF2">
    <property type="entry name" value="PROTEIN LONG AFTER FAR-RED 3"/>
    <property type="match status" value="1"/>
</dbReference>
<dbReference type="STRING" id="1794912.AXX12_08565"/>
<dbReference type="InterPro" id="IPR013108">
    <property type="entry name" value="Amidohydro_3"/>
</dbReference>